<reference evidence="2 3" key="1">
    <citation type="journal article" date="2024" name="Science">
        <title>Giant polyketide synthase enzymes in the biosynthesis of giant marine polyether toxins.</title>
        <authorList>
            <person name="Fallon T.R."/>
            <person name="Shende V.V."/>
            <person name="Wierzbicki I.H."/>
            <person name="Pendleton A.L."/>
            <person name="Watervoot N.F."/>
            <person name="Auber R.P."/>
            <person name="Gonzalez D.J."/>
            <person name="Wisecaver J.H."/>
            <person name="Moore B.S."/>
        </authorList>
    </citation>
    <scope>NUCLEOTIDE SEQUENCE [LARGE SCALE GENOMIC DNA]</scope>
    <source>
        <strain evidence="2 3">12B1</strain>
    </source>
</reference>
<proteinExistence type="predicted"/>
<feature type="transmembrane region" description="Helical" evidence="1">
    <location>
        <begin position="176"/>
        <end position="202"/>
    </location>
</feature>
<organism evidence="2 3">
    <name type="scientific">Prymnesium parvum</name>
    <name type="common">Toxic golden alga</name>
    <dbReference type="NCBI Taxonomy" id="97485"/>
    <lineage>
        <taxon>Eukaryota</taxon>
        <taxon>Haptista</taxon>
        <taxon>Haptophyta</taxon>
        <taxon>Prymnesiophyceae</taxon>
        <taxon>Prymnesiales</taxon>
        <taxon>Prymnesiaceae</taxon>
        <taxon>Prymnesium</taxon>
    </lineage>
</organism>
<dbReference type="Proteomes" id="UP001515480">
    <property type="component" value="Unassembled WGS sequence"/>
</dbReference>
<dbReference type="EMBL" id="JBGBPQ010000009">
    <property type="protein sequence ID" value="KAL1519384.1"/>
    <property type="molecule type" value="Genomic_DNA"/>
</dbReference>
<name>A0AB34JFK0_PRYPA</name>
<comment type="caution">
    <text evidence="2">The sequence shown here is derived from an EMBL/GenBank/DDBJ whole genome shotgun (WGS) entry which is preliminary data.</text>
</comment>
<feature type="transmembrane region" description="Helical" evidence="1">
    <location>
        <begin position="244"/>
        <end position="273"/>
    </location>
</feature>
<keyword evidence="1" id="KW-1133">Transmembrane helix</keyword>
<feature type="transmembrane region" description="Helical" evidence="1">
    <location>
        <begin position="76"/>
        <end position="100"/>
    </location>
</feature>
<keyword evidence="3" id="KW-1185">Reference proteome</keyword>
<feature type="transmembrane region" description="Helical" evidence="1">
    <location>
        <begin position="336"/>
        <end position="359"/>
    </location>
</feature>
<evidence type="ECO:0000313" key="2">
    <source>
        <dbReference type="EMBL" id="KAL1519384.1"/>
    </source>
</evidence>
<dbReference type="AlphaFoldDB" id="A0AB34JFK0"/>
<protein>
    <submittedName>
        <fullName evidence="2">Uncharacterized protein</fullName>
    </submittedName>
</protein>
<evidence type="ECO:0000256" key="1">
    <source>
        <dbReference type="SAM" id="Phobius"/>
    </source>
</evidence>
<feature type="transmembrane region" description="Helical" evidence="1">
    <location>
        <begin position="415"/>
        <end position="436"/>
    </location>
</feature>
<feature type="transmembrane region" description="Helical" evidence="1">
    <location>
        <begin position="285"/>
        <end position="305"/>
    </location>
</feature>
<feature type="transmembrane region" description="Helical" evidence="1">
    <location>
        <begin position="134"/>
        <end position="155"/>
    </location>
</feature>
<evidence type="ECO:0000313" key="3">
    <source>
        <dbReference type="Proteomes" id="UP001515480"/>
    </source>
</evidence>
<keyword evidence="1" id="KW-0812">Transmembrane</keyword>
<accession>A0AB34JFK0</accession>
<keyword evidence="1" id="KW-0472">Membrane</keyword>
<feature type="transmembrane region" description="Helical" evidence="1">
    <location>
        <begin position="214"/>
        <end position="232"/>
    </location>
</feature>
<gene>
    <name evidence="2" type="ORF">AB1Y20_022909</name>
</gene>
<sequence>MEEAIARAEREAAAAKEAVEAAKKACAEKEEPMDLIPANKFPSTRLPQYAYEVLQEERLVWSFDNRGLEWRWHNTVSFWIASSFIIGSLFFIIGASASILRPHITKMDVHFLSRGPTSANEWEWEWKETVLVEYAYLIGGTYYTVGAYLGWFHVLNQHVPVDRVFWAARDSSVSVAAYWGALSYFVGALAFQIATVVAVAVPNSSHLVTVFLEWLPQAFGGLCFAVAAAIELHHNQHATWRERVFWVCVLYLFGSVLFSVAACTGLAMSALHVQSEELTLWAIDSAYWVGSVSFLAGAWVQLIMWKSEQFGLGFLSEMNRAFASSTVTVWDTGQQLAFMLYFTYATLAVLNIALAVHWNGRLATADATSGIQRLMEAGDVVSSCISFVASHSLLLLGTVVHATPSLHPFDYLLQLMRGVSALLCINEMITFIKLVLEVRAC</sequence>